<comment type="caution">
    <text evidence="1">The sequence shown here is derived from an EMBL/GenBank/DDBJ whole genome shotgun (WGS) entry which is preliminary data.</text>
</comment>
<dbReference type="Proteomes" id="UP000637383">
    <property type="component" value="Unassembled WGS sequence"/>
</dbReference>
<sequence>MDSVKLPLCPSGQPKIGDTVVFGVVGGTVEAASITYLKESQPVTEEILALSGPVKPTEIFRIASSCQANACQHFDGANCRLAMRIVEQLPTVVETLPACQIRSSCRWWQQEGKAACYRCPQIVTNNSYSSQILHEVASDRSFPKVRKQTSKQIR</sequence>
<protein>
    <submittedName>
        <fullName evidence="1">Nitrogen fixation protein</fullName>
    </submittedName>
</protein>
<evidence type="ECO:0000313" key="1">
    <source>
        <dbReference type="EMBL" id="MBD2738559.1"/>
    </source>
</evidence>
<organism evidence="1 2">
    <name type="scientific">Nostoc paludosum FACHB-159</name>
    <dbReference type="NCBI Taxonomy" id="2692908"/>
    <lineage>
        <taxon>Bacteria</taxon>
        <taxon>Bacillati</taxon>
        <taxon>Cyanobacteriota</taxon>
        <taxon>Cyanophyceae</taxon>
        <taxon>Nostocales</taxon>
        <taxon>Nostocaceae</taxon>
        <taxon>Nostoc</taxon>
    </lineage>
</organism>
<dbReference type="EMBL" id="JACJTU010000053">
    <property type="protein sequence ID" value="MBD2738559.1"/>
    <property type="molecule type" value="Genomic_DNA"/>
</dbReference>
<accession>A0ABR8KG86</accession>
<name>A0ABR8KG86_9NOSO</name>
<keyword evidence="2" id="KW-1185">Reference proteome</keyword>
<evidence type="ECO:0000313" key="2">
    <source>
        <dbReference type="Proteomes" id="UP000637383"/>
    </source>
</evidence>
<reference evidence="1 2" key="1">
    <citation type="journal article" date="2020" name="ISME J.">
        <title>Comparative genomics reveals insights into cyanobacterial evolution and habitat adaptation.</title>
        <authorList>
            <person name="Chen M.Y."/>
            <person name="Teng W.K."/>
            <person name="Zhao L."/>
            <person name="Hu C.X."/>
            <person name="Zhou Y.K."/>
            <person name="Han B.P."/>
            <person name="Song L.R."/>
            <person name="Shu W.S."/>
        </authorList>
    </citation>
    <scope>NUCLEOTIDE SEQUENCE [LARGE SCALE GENOMIC DNA]</scope>
    <source>
        <strain evidence="1 2">FACHB-159</strain>
    </source>
</reference>
<proteinExistence type="predicted"/>
<gene>
    <name evidence="1" type="ORF">H6H03_32570</name>
</gene>